<dbReference type="OrthoDB" id="264016at2759"/>
<dbReference type="KEGG" id="phet:94288177"/>
<keyword evidence="3" id="KW-1185">Reference proteome</keyword>
<accession>A0A836L567</accession>
<evidence type="ECO:0000313" key="3">
    <source>
        <dbReference type="Proteomes" id="UP000674318"/>
    </source>
</evidence>
<comment type="caution">
    <text evidence="2">The sequence shown here is derived from an EMBL/GenBank/DDBJ whole genome shotgun (WGS) entry which is preliminary data.</text>
</comment>
<dbReference type="AlphaFoldDB" id="A0A836L567"/>
<name>A0A836L567_9TRYP</name>
<protein>
    <submittedName>
        <fullName evidence="2">Uncharacterized protein</fullName>
    </submittedName>
</protein>
<dbReference type="RefSeq" id="XP_067754257.1">
    <property type="nucleotide sequence ID" value="XM_067898100.1"/>
</dbReference>
<dbReference type="GeneID" id="94288177"/>
<feature type="region of interest" description="Disordered" evidence="1">
    <location>
        <begin position="164"/>
        <end position="183"/>
    </location>
</feature>
<reference evidence="2 3" key="1">
    <citation type="submission" date="2021-02" db="EMBL/GenBank/DDBJ databases">
        <title>Porcisia hertigi Genome sequencing and assembly.</title>
        <authorList>
            <person name="Almutairi H."/>
            <person name="Gatherer D."/>
        </authorList>
    </citation>
    <scope>NUCLEOTIDE SEQUENCE [LARGE SCALE GENOMIC DNA]</scope>
    <source>
        <strain evidence="2 3">C119</strain>
    </source>
</reference>
<evidence type="ECO:0000313" key="2">
    <source>
        <dbReference type="EMBL" id="KAG5495005.1"/>
    </source>
</evidence>
<sequence length="282" mass="31678">MHQLSTFNNVASELGHDEPVLHAVVVTHRCLPLDPPESKITLTMPHSVTTASRGSSTDEGSVGADVHEESPVVVPGEDMPVAPLEVVLTVKEELANLNDQLAAWKVQRLTDLQTPSHLLEMQAAMERRLTQKRIDEQDRAQQRMERLLISLGTRIDGQLLVVTRERESEQAPSSSGAGAETTRDLRDSALTDTPESATAAPSLPFLSAHIFCNQAHLVTREEIALEERNARQALLRNMWDDRRLTHLLEDEKLFRRSIETREYMWRDRIAEDSQAAKEEDSL</sequence>
<dbReference type="Proteomes" id="UP000674318">
    <property type="component" value="Unassembled WGS sequence"/>
</dbReference>
<dbReference type="EMBL" id="JAFJZO010000033">
    <property type="protein sequence ID" value="KAG5495005.1"/>
    <property type="molecule type" value="Genomic_DNA"/>
</dbReference>
<evidence type="ECO:0000256" key="1">
    <source>
        <dbReference type="SAM" id="MobiDB-lite"/>
    </source>
</evidence>
<gene>
    <name evidence="2" type="ORF">JKF63_02057</name>
</gene>
<proteinExistence type="predicted"/>
<organism evidence="2 3">
    <name type="scientific">Porcisia hertigi</name>
    <dbReference type="NCBI Taxonomy" id="2761500"/>
    <lineage>
        <taxon>Eukaryota</taxon>
        <taxon>Discoba</taxon>
        <taxon>Euglenozoa</taxon>
        <taxon>Kinetoplastea</taxon>
        <taxon>Metakinetoplastina</taxon>
        <taxon>Trypanosomatida</taxon>
        <taxon>Trypanosomatidae</taxon>
        <taxon>Leishmaniinae</taxon>
        <taxon>Porcisia</taxon>
    </lineage>
</organism>